<keyword evidence="3" id="KW-1185">Reference proteome</keyword>
<evidence type="ECO:0008006" key="4">
    <source>
        <dbReference type="Google" id="ProtNLM"/>
    </source>
</evidence>
<dbReference type="RefSeq" id="WP_139254300.1">
    <property type="nucleotide sequence ID" value="NZ_FPIY01000002.1"/>
</dbReference>
<feature type="signal peptide" evidence="1">
    <location>
        <begin position="1"/>
        <end position="19"/>
    </location>
</feature>
<keyword evidence="1" id="KW-0732">Signal</keyword>
<name>A0A1K1PCG2_9FLAO</name>
<dbReference type="STRING" id="76595.SAMN05660313_01775"/>
<proteinExistence type="predicted"/>
<dbReference type="Proteomes" id="UP000183257">
    <property type="component" value="Unassembled WGS sequence"/>
</dbReference>
<evidence type="ECO:0000313" key="3">
    <source>
        <dbReference type="Proteomes" id="UP000183257"/>
    </source>
</evidence>
<accession>A0A1K1PCG2</accession>
<feature type="chain" id="PRO_5009666532" description="GLPGLI family protein" evidence="1">
    <location>
        <begin position="20"/>
        <end position="229"/>
    </location>
</feature>
<dbReference type="AlphaFoldDB" id="A0A1K1PCG2"/>
<evidence type="ECO:0000256" key="1">
    <source>
        <dbReference type="SAM" id="SignalP"/>
    </source>
</evidence>
<sequence length="229" mass="26998">MKTKLILFILYIVAIQLQAQNNTYHYYSGSTSDGFSQDVQLTLNADQSFSYKFTDDQVCYETITLSYGNYTQKGDSIYLRPSNQIKPKVSFKKESLKKGILTVFFNRANEKTFFKEDEYFYDSGEQEFTAGRQLFFYDAKNNKIEVDYNYGGILEIPKRLGVVRIEMYIPNTNHKDNYLEINIPQNTEQVVIDRLSRYAIIDFARYSFALHKNTLKMKYPWGEYKLKKE</sequence>
<evidence type="ECO:0000313" key="2">
    <source>
        <dbReference type="EMBL" id="SFW45147.1"/>
    </source>
</evidence>
<protein>
    <recommendedName>
        <fullName evidence="4">GLPGLI family protein</fullName>
    </recommendedName>
</protein>
<gene>
    <name evidence="2" type="ORF">SAMN05660313_01775</name>
</gene>
<dbReference type="EMBL" id="FPIY01000002">
    <property type="protein sequence ID" value="SFW45147.1"/>
    <property type="molecule type" value="Genomic_DNA"/>
</dbReference>
<organism evidence="2 3">
    <name type="scientific">Cellulophaga fucicola</name>
    <dbReference type="NCBI Taxonomy" id="76595"/>
    <lineage>
        <taxon>Bacteria</taxon>
        <taxon>Pseudomonadati</taxon>
        <taxon>Bacteroidota</taxon>
        <taxon>Flavobacteriia</taxon>
        <taxon>Flavobacteriales</taxon>
        <taxon>Flavobacteriaceae</taxon>
        <taxon>Cellulophaga</taxon>
    </lineage>
</organism>
<reference evidence="3" key="1">
    <citation type="submission" date="2016-11" db="EMBL/GenBank/DDBJ databases">
        <authorList>
            <person name="Varghese N."/>
            <person name="Submissions S."/>
        </authorList>
    </citation>
    <scope>NUCLEOTIDE SEQUENCE [LARGE SCALE GENOMIC DNA]</scope>
    <source>
        <strain evidence="3">DSM 24786</strain>
    </source>
</reference>